<dbReference type="EMBL" id="CP017076">
    <property type="protein sequence ID" value="AOR79223.1"/>
    <property type="molecule type" value="Genomic_DNA"/>
</dbReference>
<evidence type="ECO:0000256" key="6">
    <source>
        <dbReference type="SAM" id="MobiDB-lite"/>
    </source>
</evidence>
<dbReference type="Gene3D" id="1.10.357.10">
    <property type="entry name" value="Tetracycline Repressor, domain 2"/>
    <property type="match status" value="1"/>
</dbReference>
<proteinExistence type="predicted"/>
<gene>
    <name evidence="8" type="ORF">BES08_20345</name>
    <name evidence="9" type="ORF">BV97_05750</name>
</gene>
<dbReference type="PRINTS" id="PR00455">
    <property type="entry name" value="HTHTETR"/>
</dbReference>
<evidence type="ECO:0000313" key="9">
    <source>
        <dbReference type="EMBL" id="EZP66564.1"/>
    </source>
</evidence>
<dbReference type="PANTHER" id="PTHR30055">
    <property type="entry name" value="HTH-TYPE TRANSCRIPTIONAL REGULATOR RUTR"/>
    <property type="match status" value="1"/>
</dbReference>
<accession>A0A031IYA2</accession>
<evidence type="ECO:0000256" key="1">
    <source>
        <dbReference type="ARBA" id="ARBA00022491"/>
    </source>
</evidence>
<dbReference type="Pfam" id="PF17932">
    <property type="entry name" value="TetR_C_24"/>
    <property type="match status" value="1"/>
</dbReference>
<organism evidence="9 10">
    <name type="scientific">Novosphingobium resinovorum</name>
    <dbReference type="NCBI Taxonomy" id="158500"/>
    <lineage>
        <taxon>Bacteria</taxon>
        <taxon>Pseudomonadati</taxon>
        <taxon>Pseudomonadota</taxon>
        <taxon>Alphaproteobacteria</taxon>
        <taxon>Sphingomonadales</taxon>
        <taxon>Sphingomonadaceae</taxon>
        <taxon>Novosphingobium</taxon>
    </lineage>
</organism>
<dbReference type="EMBL" id="JFYZ01000097">
    <property type="protein sequence ID" value="EZP66564.1"/>
    <property type="molecule type" value="Genomic_DNA"/>
</dbReference>
<sequence length="235" mass="26792">MSGKPRKDASIHPPTDKGSERRQRILDAARRRFAASGFEATTVRQIADDVELLAGSLYYHFANKEEMLHETVRDAVQRLSDGAQEIHRRDADPETKLVALIFFDVEELTEHQEVHAILHQERAYFRANPDLAYVLQGRREHYLVWRALIEQGMAEGYFSQDINVFLTLSTMIRMLNTGADWYLHDDPATIDAAGILSREELGAFYVNYVLRVVRTPERITAPIPWPPGYPGSRGG</sequence>
<dbReference type="Gene3D" id="1.10.10.60">
    <property type="entry name" value="Homeodomain-like"/>
    <property type="match status" value="1"/>
</dbReference>
<evidence type="ECO:0000256" key="4">
    <source>
        <dbReference type="ARBA" id="ARBA00023163"/>
    </source>
</evidence>
<keyword evidence="2" id="KW-0805">Transcription regulation</keyword>
<evidence type="ECO:0000313" key="8">
    <source>
        <dbReference type="EMBL" id="AOR79223.1"/>
    </source>
</evidence>
<evidence type="ECO:0000259" key="7">
    <source>
        <dbReference type="PROSITE" id="PS50977"/>
    </source>
</evidence>
<dbReference type="Proteomes" id="UP000024329">
    <property type="component" value="Unassembled WGS sequence"/>
</dbReference>
<dbReference type="Proteomes" id="UP000094626">
    <property type="component" value="Plasmid pSA1"/>
</dbReference>
<dbReference type="PANTHER" id="PTHR30055:SF175">
    <property type="entry name" value="HTH-TYPE TRANSCRIPTIONAL REPRESSOR KSTR2"/>
    <property type="match status" value="1"/>
</dbReference>
<dbReference type="InterPro" id="IPR050109">
    <property type="entry name" value="HTH-type_TetR-like_transc_reg"/>
</dbReference>
<dbReference type="SUPFAM" id="SSF48498">
    <property type="entry name" value="Tetracyclin repressor-like, C-terminal domain"/>
    <property type="match status" value="1"/>
</dbReference>
<reference evidence="11" key="3">
    <citation type="journal article" date="2017" name="J. Biotechnol.">
        <title>Complete genome sequence of Novosphingobium resinovorum SA1, a versatile xenobiotic-degrading bacterium capable of utilizing sulfanilic acid.</title>
        <authorList>
            <person name="Hegedus B."/>
            <person name="Kos P.B."/>
            <person name="Balint B."/>
            <person name="Maroti G."/>
            <person name="Gan H.M."/>
            <person name="Perei K."/>
            <person name="Rakhely G."/>
        </authorList>
    </citation>
    <scope>NUCLEOTIDE SEQUENCE [LARGE SCALE GENOMIC DNA]</scope>
    <source>
        <strain evidence="11">SA1</strain>
    </source>
</reference>
<keyword evidence="1" id="KW-0678">Repressor</keyword>
<dbReference type="GO" id="GO:0000976">
    <property type="term" value="F:transcription cis-regulatory region binding"/>
    <property type="evidence" value="ECO:0007669"/>
    <property type="project" value="TreeGrafter"/>
</dbReference>
<geneLocation type="plasmid" evidence="8 11">
    <name>pSA1</name>
</geneLocation>
<dbReference type="GO" id="GO:0003700">
    <property type="term" value="F:DNA-binding transcription factor activity"/>
    <property type="evidence" value="ECO:0007669"/>
    <property type="project" value="TreeGrafter"/>
</dbReference>
<evidence type="ECO:0000256" key="5">
    <source>
        <dbReference type="PROSITE-ProRule" id="PRU00335"/>
    </source>
</evidence>
<feature type="DNA-binding region" description="H-T-H motif" evidence="5">
    <location>
        <begin position="42"/>
        <end position="61"/>
    </location>
</feature>
<evidence type="ECO:0000313" key="11">
    <source>
        <dbReference type="Proteomes" id="UP000094626"/>
    </source>
</evidence>
<keyword evidence="3 5" id="KW-0238">DNA-binding</keyword>
<dbReference type="InterPro" id="IPR009057">
    <property type="entry name" value="Homeodomain-like_sf"/>
</dbReference>
<keyword evidence="4" id="KW-0804">Transcription</keyword>
<dbReference type="KEGG" id="nre:BES08_20345"/>
<dbReference type="AlphaFoldDB" id="A0A031IYA2"/>
<dbReference type="OrthoDB" id="9795242at2"/>
<dbReference type="Pfam" id="PF00440">
    <property type="entry name" value="TetR_N"/>
    <property type="match status" value="1"/>
</dbReference>
<keyword evidence="8" id="KW-0614">Plasmid</keyword>
<feature type="region of interest" description="Disordered" evidence="6">
    <location>
        <begin position="1"/>
        <end position="22"/>
    </location>
</feature>
<evidence type="ECO:0000256" key="3">
    <source>
        <dbReference type="ARBA" id="ARBA00023125"/>
    </source>
</evidence>
<evidence type="ECO:0000256" key="2">
    <source>
        <dbReference type="ARBA" id="ARBA00023015"/>
    </source>
</evidence>
<dbReference type="InterPro" id="IPR036271">
    <property type="entry name" value="Tet_transcr_reg_TetR-rel_C_sf"/>
</dbReference>
<evidence type="ECO:0000313" key="10">
    <source>
        <dbReference type="Proteomes" id="UP000024329"/>
    </source>
</evidence>
<dbReference type="SUPFAM" id="SSF46689">
    <property type="entry name" value="Homeodomain-like"/>
    <property type="match status" value="1"/>
</dbReference>
<dbReference type="InterPro" id="IPR041490">
    <property type="entry name" value="KstR2_TetR_C"/>
</dbReference>
<dbReference type="PATRIC" id="fig|158500.4.peg.5824"/>
<dbReference type="InterPro" id="IPR001647">
    <property type="entry name" value="HTH_TetR"/>
</dbReference>
<reference evidence="8" key="2">
    <citation type="submission" date="2016-08" db="EMBL/GenBank/DDBJ databases">
        <authorList>
            <person name="Seilhamer J.J."/>
        </authorList>
    </citation>
    <scope>NUCLEOTIDE SEQUENCE [LARGE SCALE GENOMIC DNA]</scope>
    <source>
        <strain evidence="8">SA1</strain>
        <plasmid evidence="8">pSA1</plasmid>
    </source>
</reference>
<dbReference type="eggNOG" id="COG1309">
    <property type="taxonomic scope" value="Bacteria"/>
</dbReference>
<keyword evidence="11" id="KW-1185">Reference proteome</keyword>
<feature type="domain" description="HTH tetR-type" evidence="7">
    <location>
        <begin position="19"/>
        <end position="79"/>
    </location>
</feature>
<name>A0A031IYA2_9SPHN</name>
<protein>
    <submittedName>
        <fullName evidence="9">Transcriptional regulator</fullName>
    </submittedName>
</protein>
<dbReference type="PROSITE" id="PS50977">
    <property type="entry name" value="HTH_TETR_2"/>
    <property type="match status" value="1"/>
</dbReference>
<dbReference type="RefSeq" id="WP_051587259.1">
    <property type="nucleotide sequence ID" value="NZ_CP017076.1"/>
</dbReference>
<reference evidence="9 10" key="1">
    <citation type="submission" date="2014-03" db="EMBL/GenBank/DDBJ databases">
        <title>Whole genome sequence of Novosphingobium resinovorum KF1.</title>
        <authorList>
            <person name="Gan H.M."/>
            <person name="Gan H.Y."/>
            <person name="Chew T.H."/>
            <person name="Savka M.A."/>
        </authorList>
    </citation>
    <scope>NUCLEOTIDE SEQUENCE [LARGE SCALE GENOMIC DNA]</scope>
    <source>
        <strain evidence="9 10">KF1</strain>
    </source>
</reference>